<evidence type="ECO:0000313" key="2">
    <source>
        <dbReference type="EMBL" id="GAJ03296.1"/>
    </source>
</evidence>
<comment type="caution">
    <text evidence="2">The sequence shown here is derived from an EMBL/GenBank/DDBJ whole genome shotgun (WGS) entry which is preliminary data.</text>
</comment>
<organism evidence="2">
    <name type="scientific">marine sediment metagenome</name>
    <dbReference type="NCBI Taxonomy" id="412755"/>
    <lineage>
        <taxon>unclassified sequences</taxon>
        <taxon>metagenomes</taxon>
        <taxon>ecological metagenomes</taxon>
    </lineage>
</organism>
<name>X1UTS9_9ZZZZ</name>
<gene>
    <name evidence="2" type="ORF">S12H4_51776</name>
</gene>
<feature type="non-terminal residue" evidence="2">
    <location>
        <position position="240"/>
    </location>
</feature>
<evidence type="ECO:0000256" key="1">
    <source>
        <dbReference type="SAM" id="Coils"/>
    </source>
</evidence>
<dbReference type="EMBL" id="BARW01032765">
    <property type="protein sequence ID" value="GAJ03296.1"/>
    <property type="molecule type" value="Genomic_DNA"/>
</dbReference>
<sequence>KEKAFKAQTEFIAMGHPLLEAVINAILTLYAKSAADGATFIDPEGKRDGILWFLEAEIKDGKNDIAGKRLFAVYQDRNSTLSFVNPAILWDLKPEAKRLENSEIALDKDAVVSLVIGEGLENYKKELLERRQRDAEIKRKYGIRSLESMILDSDVKISEYETRRMKGEIIPEATIQNEVRKKEDLERKKQRLRREIEAEIHLYPTDPRILGAVRVLPGKVHGDMVSDKEIEHVGMKIAME</sequence>
<proteinExistence type="predicted"/>
<feature type="non-terminal residue" evidence="2">
    <location>
        <position position="1"/>
    </location>
</feature>
<keyword evidence="1" id="KW-0175">Coiled coil</keyword>
<protein>
    <submittedName>
        <fullName evidence="2">Uncharacterized protein</fullName>
    </submittedName>
</protein>
<feature type="coiled-coil region" evidence="1">
    <location>
        <begin position="175"/>
        <end position="202"/>
    </location>
</feature>
<reference evidence="2" key="1">
    <citation type="journal article" date="2014" name="Front. Microbiol.">
        <title>High frequency of phylogenetically diverse reductive dehalogenase-homologous genes in deep subseafloor sedimentary metagenomes.</title>
        <authorList>
            <person name="Kawai M."/>
            <person name="Futagami T."/>
            <person name="Toyoda A."/>
            <person name="Takaki Y."/>
            <person name="Nishi S."/>
            <person name="Hori S."/>
            <person name="Arai W."/>
            <person name="Tsubouchi T."/>
            <person name="Morono Y."/>
            <person name="Uchiyama I."/>
            <person name="Ito T."/>
            <person name="Fujiyama A."/>
            <person name="Inagaki F."/>
            <person name="Takami H."/>
        </authorList>
    </citation>
    <scope>NUCLEOTIDE SEQUENCE</scope>
    <source>
        <strain evidence="2">Expedition CK06-06</strain>
    </source>
</reference>
<dbReference type="AlphaFoldDB" id="X1UTS9"/>
<accession>X1UTS9</accession>